<accession>A0A8J5WQQ4</accession>
<name>A0A8J5WQQ4_ZIZPA</name>
<evidence type="ECO:0000313" key="1">
    <source>
        <dbReference type="EMBL" id="KAG8095825.1"/>
    </source>
</evidence>
<dbReference type="AlphaFoldDB" id="A0A8J5WQQ4"/>
<dbReference type="Proteomes" id="UP000729402">
    <property type="component" value="Unassembled WGS sequence"/>
</dbReference>
<organism evidence="1 2">
    <name type="scientific">Zizania palustris</name>
    <name type="common">Northern wild rice</name>
    <dbReference type="NCBI Taxonomy" id="103762"/>
    <lineage>
        <taxon>Eukaryota</taxon>
        <taxon>Viridiplantae</taxon>
        <taxon>Streptophyta</taxon>
        <taxon>Embryophyta</taxon>
        <taxon>Tracheophyta</taxon>
        <taxon>Spermatophyta</taxon>
        <taxon>Magnoliopsida</taxon>
        <taxon>Liliopsida</taxon>
        <taxon>Poales</taxon>
        <taxon>Poaceae</taxon>
        <taxon>BOP clade</taxon>
        <taxon>Oryzoideae</taxon>
        <taxon>Oryzeae</taxon>
        <taxon>Zizaniinae</taxon>
        <taxon>Zizania</taxon>
    </lineage>
</organism>
<keyword evidence="2" id="KW-1185">Reference proteome</keyword>
<evidence type="ECO:0000313" key="2">
    <source>
        <dbReference type="Proteomes" id="UP000729402"/>
    </source>
</evidence>
<reference evidence="1" key="1">
    <citation type="journal article" date="2021" name="bioRxiv">
        <title>Whole Genome Assembly and Annotation of Northern Wild Rice, Zizania palustris L., Supports a Whole Genome Duplication in the Zizania Genus.</title>
        <authorList>
            <person name="Haas M."/>
            <person name="Kono T."/>
            <person name="Macchietto M."/>
            <person name="Millas R."/>
            <person name="McGilp L."/>
            <person name="Shao M."/>
            <person name="Duquette J."/>
            <person name="Hirsch C.N."/>
            <person name="Kimball J."/>
        </authorList>
    </citation>
    <scope>NUCLEOTIDE SEQUENCE</scope>
    <source>
        <tissue evidence="1">Fresh leaf tissue</tissue>
    </source>
</reference>
<comment type="caution">
    <text evidence="1">The sequence shown here is derived from an EMBL/GenBank/DDBJ whole genome shotgun (WGS) entry which is preliminary data.</text>
</comment>
<dbReference type="EMBL" id="JAAALK010000079">
    <property type="protein sequence ID" value="KAG8095825.1"/>
    <property type="molecule type" value="Genomic_DNA"/>
</dbReference>
<reference evidence="1" key="2">
    <citation type="submission" date="2021-02" db="EMBL/GenBank/DDBJ databases">
        <authorList>
            <person name="Kimball J.A."/>
            <person name="Haas M.W."/>
            <person name="Macchietto M."/>
            <person name="Kono T."/>
            <person name="Duquette J."/>
            <person name="Shao M."/>
        </authorList>
    </citation>
    <scope>NUCLEOTIDE SEQUENCE</scope>
    <source>
        <tissue evidence="1">Fresh leaf tissue</tissue>
    </source>
</reference>
<gene>
    <name evidence="1" type="ORF">GUJ93_ZPchr0013g33972</name>
</gene>
<protein>
    <submittedName>
        <fullName evidence="1">Uncharacterized protein</fullName>
    </submittedName>
</protein>
<sequence length="88" mass="8871">MVLQLPGGAAALWTGNAGLQEGAVMGQQGFYQGAAEGRWGFDAGLRRGASRGCQRAAGRRRGFGTGSQGMPDGCRGAAGLWRGALGGC</sequence>
<proteinExistence type="predicted"/>